<dbReference type="InterPro" id="IPR036034">
    <property type="entry name" value="PDZ_sf"/>
</dbReference>
<protein>
    <recommendedName>
        <fullName evidence="3">PDZ domain-containing protein</fullName>
    </recommendedName>
</protein>
<name>A0AA39LU52_9BILA</name>
<evidence type="ECO:0008006" key="3">
    <source>
        <dbReference type="Google" id="ProtNLM"/>
    </source>
</evidence>
<gene>
    <name evidence="1" type="ORF">QR680_004529</name>
</gene>
<dbReference type="Proteomes" id="UP001175271">
    <property type="component" value="Unassembled WGS sequence"/>
</dbReference>
<dbReference type="EMBL" id="JAUCMV010000003">
    <property type="protein sequence ID" value="KAK0409414.1"/>
    <property type="molecule type" value="Genomic_DNA"/>
</dbReference>
<dbReference type="AlphaFoldDB" id="A0AA39LU52"/>
<evidence type="ECO:0000313" key="1">
    <source>
        <dbReference type="EMBL" id="KAK0409414.1"/>
    </source>
</evidence>
<proteinExistence type="predicted"/>
<comment type="caution">
    <text evidence="1">The sequence shown here is derived from an EMBL/GenBank/DDBJ whole genome shotgun (WGS) entry which is preliminary data.</text>
</comment>
<sequence length="164" mass="17993">MKAQTKSALGGGDQKTVACSVNVRHSLCSTGDSLPKKEPKYVLKAVNAAITWEYSVDKSLGLTLNPDMTIARFDETRFRVLGLRVGDQIIGISGIIVKNNSELEAVLRTRNSGRLVLQARRWVKANEGVESDRMDLESEVRGVYGIGNCMVVHCVTNEMQGHLC</sequence>
<reference evidence="1" key="1">
    <citation type="submission" date="2023-06" db="EMBL/GenBank/DDBJ databases">
        <title>Genomic analysis of the entomopathogenic nematode Steinernema hermaphroditum.</title>
        <authorList>
            <person name="Schwarz E.M."/>
            <person name="Heppert J.K."/>
            <person name="Baniya A."/>
            <person name="Schwartz H.T."/>
            <person name="Tan C.-H."/>
            <person name="Antoshechkin I."/>
            <person name="Sternberg P.W."/>
            <person name="Goodrich-Blair H."/>
            <person name="Dillman A.R."/>
        </authorList>
    </citation>
    <scope>NUCLEOTIDE SEQUENCE</scope>
    <source>
        <strain evidence="1">PS9179</strain>
        <tissue evidence="1">Whole animal</tissue>
    </source>
</reference>
<dbReference type="SUPFAM" id="SSF50156">
    <property type="entry name" value="PDZ domain-like"/>
    <property type="match status" value="1"/>
</dbReference>
<accession>A0AA39LU52</accession>
<organism evidence="1 2">
    <name type="scientific">Steinernema hermaphroditum</name>
    <dbReference type="NCBI Taxonomy" id="289476"/>
    <lineage>
        <taxon>Eukaryota</taxon>
        <taxon>Metazoa</taxon>
        <taxon>Ecdysozoa</taxon>
        <taxon>Nematoda</taxon>
        <taxon>Chromadorea</taxon>
        <taxon>Rhabditida</taxon>
        <taxon>Tylenchina</taxon>
        <taxon>Panagrolaimomorpha</taxon>
        <taxon>Strongyloidoidea</taxon>
        <taxon>Steinernematidae</taxon>
        <taxon>Steinernema</taxon>
    </lineage>
</organism>
<keyword evidence="2" id="KW-1185">Reference proteome</keyword>
<evidence type="ECO:0000313" key="2">
    <source>
        <dbReference type="Proteomes" id="UP001175271"/>
    </source>
</evidence>